<dbReference type="AlphaFoldDB" id="A0A5Q4VDH1"/>
<evidence type="ECO:0000313" key="2">
    <source>
        <dbReference type="Proteomes" id="UP000321899"/>
    </source>
</evidence>
<organism evidence="1 2">
    <name type="scientific">Desulfobotulus mexicanus</name>
    <dbReference type="NCBI Taxonomy" id="2586642"/>
    <lineage>
        <taxon>Bacteria</taxon>
        <taxon>Pseudomonadati</taxon>
        <taxon>Thermodesulfobacteriota</taxon>
        <taxon>Desulfobacteria</taxon>
        <taxon>Desulfobacterales</taxon>
        <taxon>Desulfobacteraceae</taxon>
        <taxon>Desulfobotulus</taxon>
    </lineage>
</organism>
<dbReference type="Proteomes" id="UP000321899">
    <property type="component" value="Unassembled WGS sequence"/>
</dbReference>
<protein>
    <submittedName>
        <fullName evidence="1">Uncharacterized protein</fullName>
    </submittedName>
</protein>
<reference evidence="1 2" key="1">
    <citation type="submission" date="2019-06" db="EMBL/GenBank/DDBJ databases">
        <title>Desulfobotulus mexicanus sp. nov., a novel sulfate-reducing bacterium isolated from the sediment of an alkaline crater lake in Mexico.</title>
        <authorList>
            <person name="Hirschler-Rea A."/>
        </authorList>
    </citation>
    <scope>NUCLEOTIDE SEQUENCE [LARGE SCALE GENOMIC DNA]</scope>
    <source>
        <strain evidence="1 2">PAR22N</strain>
    </source>
</reference>
<sequence length="78" mass="8936">MIFADPKECRIERTSSTAALMGPDGHALIFMTEKVTDRQLWYILDILNITYEFGWNMGRTYQMSSLLDRGTLSVQEAS</sequence>
<dbReference type="EMBL" id="VDMB01000003">
    <property type="protein sequence ID" value="TYT75665.1"/>
    <property type="molecule type" value="Genomic_DNA"/>
</dbReference>
<gene>
    <name evidence="1" type="ORF">FIM25_04300</name>
</gene>
<dbReference type="OrthoDB" id="5424289at2"/>
<proteinExistence type="predicted"/>
<accession>A0A5Q4VDH1</accession>
<name>A0A5Q4VDH1_9BACT</name>
<evidence type="ECO:0000313" key="1">
    <source>
        <dbReference type="EMBL" id="TYT75665.1"/>
    </source>
</evidence>
<keyword evidence="2" id="KW-1185">Reference proteome</keyword>
<dbReference type="RefSeq" id="WP_139446665.1">
    <property type="nucleotide sequence ID" value="NZ_VDMB01000003.1"/>
</dbReference>
<comment type="caution">
    <text evidence="1">The sequence shown here is derived from an EMBL/GenBank/DDBJ whole genome shotgun (WGS) entry which is preliminary data.</text>
</comment>